<proteinExistence type="predicted"/>
<dbReference type="Proteomes" id="UP000242329">
    <property type="component" value="Unassembled WGS sequence"/>
</dbReference>
<protein>
    <submittedName>
        <fullName evidence="2">SagB-type dehydrogenase domain-containing protein</fullName>
    </submittedName>
</protein>
<dbReference type="NCBIfam" id="TIGR03605">
    <property type="entry name" value="antibiot_sagB"/>
    <property type="match status" value="1"/>
</dbReference>
<dbReference type="RefSeq" id="WP_084728321.1">
    <property type="nucleotide sequence ID" value="NZ_FQWY01000009.1"/>
</dbReference>
<evidence type="ECO:0000259" key="1">
    <source>
        <dbReference type="Pfam" id="PF00881"/>
    </source>
</evidence>
<name>A0A1M5LYY6_9FIRM</name>
<dbReference type="CDD" id="cd02142">
    <property type="entry name" value="McbC_SagB-like_oxidoreductase"/>
    <property type="match status" value="1"/>
</dbReference>
<dbReference type="PANTHER" id="PTHR43745">
    <property type="entry name" value="NITROREDUCTASE MJ1384-RELATED"/>
    <property type="match status" value="1"/>
</dbReference>
<reference evidence="3" key="1">
    <citation type="submission" date="2016-11" db="EMBL/GenBank/DDBJ databases">
        <authorList>
            <person name="Varghese N."/>
            <person name="Submissions S."/>
        </authorList>
    </citation>
    <scope>NUCLEOTIDE SEQUENCE [LARGE SCALE GENOMIC DNA]</scope>
    <source>
        <strain evidence="3">DSM 11003</strain>
    </source>
</reference>
<dbReference type="InterPro" id="IPR052544">
    <property type="entry name" value="Bacteriocin_Proc_Enz"/>
</dbReference>
<gene>
    <name evidence="2" type="ORF">SAMN02745221_00778</name>
</gene>
<keyword evidence="3" id="KW-1185">Reference proteome</keyword>
<feature type="domain" description="Nitroreductase" evidence="1">
    <location>
        <begin position="61"/>
        <end position="243"/>
    </location>
</feature>
<dbReference type="InterPro" id="IPR020051">
    <property type="entry name" value="SagB-type_dehydrogenase"/>
</dbReference>
<dbReference type="SUPFAM" id="SSF55469">
    <property type="entry name" value="FMN-dependent nitroreductase-like"/>
    <property type="match status" value="1"/>
</dbReference>
<dbReference type="STRING" id="1123382.SAMN02745221_00778"/>
<dbReference type="AlphaFoldDB" id="A0A1M5LYY6"/>
<dbReference type="Gene3D" id="3.40.109.10">
    <property type="entry name" value="NADH Oxidase"/>
    <property type="match status" value="1"/>
</dbReference>
<sequence>MRKRWWFFIVVLIALSAGIYAGFKLLYYLPPPASQDFAGRGELIFLPGPVYKSDVSLEEALKKRRSVRDYANQPVTLQELGQLLWAAQGITDEERGLRTAPSSFALYPVKVYVMAENVEGLSPGFYGYFPERHALTALDAHNYKNQIFLAVKQPAIRRGAVLLVIAGRYEEMKEKMGKGEDKEKLAEFCVHAEAGHIAQNIYLQAVSLGLGTVSIGGFDDAEVKKILSLDENEDIFYIMPVGRLKE</sequence>
<dbReference type="Pfam" id="PF00881">
    <property type="entry name" value="Nitroreductase"/>
    <property type="match status" value="1"/>
</dbReference>
<dbReference type="EMBL" id="FQWY01000009">
    <property type="protein sequence ID" value="SHG69603.1"/>
    <property type="molecule type" value="Genomic_DNA"/>
</dbReference>
<dbReference type="InterPro" id="IPR029479">
    <property type="entry name" value="Nitroreductase"/>
</dbReference>
<organism evidence="2 3">
    <name type="scientific">Thermosyntropha lipolytica DSM 11003</name>
    <dbReference type="NCBI Taxonomy" id="1123382"/>
    <lineage>
        <taxon>Bacteria</taxon>
        <taxon>Bacillati</taxon>
        <taxon>Bacillota</taxon>
        <taxon>Clostridia</taxon>
        <taxon>Eubacteriales</taxon>
        <taxon>Syntrophomonadaceae</taxon>
        <taxon>Thermosyntropha</taxon>
    </lineage>
</organism>
<dbReference type="GO" id="GO:0016491">
    <property type="term" value="F:oxidoreductase activity"/>
    <property type="evidence" value="ECO:0007669"/>
    <property type="project" value="InterPro"/>
</dbReference>
<dbReference type="OrthoDB" id="9801593at2"/>
<accession>A0A1M5LYY6</accession>
<evidence type="ECO:0000313" key="3">
    <source>
        <dbReference type="Proteomes" id="UP000242329"/>
    </source>
</evidence>
<evidence type="ECO:0000313" key="2">
    <source>
        <dbReference type="EMBL" id="SHG69603.1"/>
    </source>
</evidence>
<dbReference type="InterPro" id="IPR000415">
    <property type="entry name" value="Nitroreductase-like"/>
</dbReference>
<dbReference type="PANTHER" id="PTHR43745:SF2">
    <property type="entry name" value="NITROREDUCTASE MJ1384-RELATED"/>
    <property type="match status" value="1"/>
</dbReference>